<dbReference type="Pfam" id="PF05488">
    <property type="entry name" value="PAAR_motif"/>
    <property type="match status" value="1"/>
</dbReference>
<dbReference type="OrthoDB" id="9807902at2"/>
<name>A0A5B9VYD0_9BACT</name>
<organism evidence="2 3">
    <name type="scientific">Aquisphaera giovannonii</name>
    <dbReference type="NCBI Taxonomy" id="406548"/>
    <lineage>
        <taxon>Bacteria</taxon>
        <taxon>Pseudomonadati</taxon>
        <taxon>Planctomycetota</taxon>
        <taxon>Planctomycetia</taxon>
        <taxon>Isosphaerales</taxon>
        <taxon>Isosphaeraceae</taxon>
        <taxon>Aquisphaera</taxon>
    </lineage>
</organism>
<accession>A0A5B9VYD0</accession>
<keyword evidence="3" id="KW-1185">Reference proteome</keyword>
<gene>
    <name evidence="2" type="ORF">OJF2_18230</name>
</gene>
<proteinExistence type="predicted"/>
<dbReference type="AlphaFoldDB" id="A0A5B9VYD0"/>
<evidence type="ECO:0000313" key="3">
    <source>
        <dbReference type="Proteomes" id="UP000324233"/>
    </source>
</evidence>
<dbReference type="InterPro" id="IPR008727">
    <property type="entry name" value="PAAR_motif"/>
</dbReference>
<feature type="region of interest" description="Disordered" evidence="1">
    <location>
        <begin position="1"/>
        <end position="20"/>
    </location>
</feature>
<dbReference type="Proteomes" id="UP000324233">
    <property type="component" value="Chromosome"/>
</dbReference>
<protein>
    <submittedName>
        <fullName evidence="2">PAAR motif protein</fullName>
    </submittedName>
</protein>
<sequence length="128" mass="12413">MGKPAARLGDTTQHGSPLLGAPCPTVLIGGKPAWRIGDQHTCPIPNAPPPACSGTPHGPGVTTPVPDGAPGICMIGGKPAARVGDIVMEPGALIPLPPPNNIVVGEFTVLIGMGGGGGGGGRACSTCT</sequence>
<evidence type="ECO:0000313" key="2">
    <source>
        <dbReference type="EMBL" id="QEH33322.1"/>
    </source>
</evidence>
<dbReference type="EMBL" id="CP042997">
    <property type="protein sequence ID" value="QEH33322.1"/>
    <property type="molecule type" value="Genomic_DNA"/>
</dbReference>
<dbReference type="Gene3D" id="2.60.200.60">
    <property type="match status" value="1"/>
</dbReference>
<dbReference type="RefSeq" id="WP_148593113.1">
    <property type="nucleotide sequence ID" value="NZ_CP042997.1"/>
</dbReference>
<evidence type="ECO:0000256" key="1">
    <source>
        <dbReference type="SAM" id="MobiDB-lite"/>
    </source>
</evidence>
<reference evidence="2 3" key="1">
    <citation type="submission" date="2019-08" db="EMBL/GenBank/DDBJ databases">
        <title>Deep-cultivation of Planctomycetes and their phenomic and genomic characterization uncovers novel biology.</title>
        <authorList>
            <person name="Wiegand S."/>
            <person name="Jogler M."/>
            <person name="Boedeker C."/>
            <person name="Pinto D."/>
            <person name="Vollmers J."/>
            <person name="Rivas-Marin E."/>
            <person name="Kohn T."/>
            <person name="Peeters S.H."/>
            <person name="Heuer A."/>
            <person name="Rast P."/>
            <person name="Oberbeckmann S."/>
            <person name="Bunk B."/>
            <person name="Jeske O."/>
            <person name="Meyerdierks A."/>
            <person name="Storesund J.E."/>
            <person name="Kallscheuer N."/>
            <person name="Luecker S."/>
            <person name="Lage O.M."/>
            <person name="Pohl T."/>
            <person name="Merkel B.J."/>
            <person name="Hornburger P."/>
            <person name="Mueller R.-W."/>
            <person name="Bruemmer F."/>
            <person name="Labrenz M."/>
            <person name="Spormann A.M."/>
            <person name="Op den Camp H."/>
            <person name="Overmann J."/>
            <person name="Amann R."/>
            <person name="Jetten M.S.M."/>
            <person name="Mascher T."/>
            <person name="Medema M.H."/>
            <person name="Devos D.P."/>
            <person name="Kaster A.-K."/>
            <person name="Ovreas L."/>
            <person name="Rohde M."/>
            <person name="Galperin M.Y."/>
            <person name="Jogler C."/>
        </authorList>
    </citation>
    <scope>NUCLEOTIDE SEQUENCE [LARGE SCALE GENOMIC DNA]</scope>
    <source>
        <strain evidence="2 3">OJF2</strain>
    </source>
</reference>
<dbReference type="KEGG" id="agv:OJF2_18230"/>